<keyword evidence="2" id="KW-0812">Transmembrane</keyword>
<protein>
    <submittedName>
        <fullName evidence="3">Uncharacterized protein</fullName>
    </submittedName>
</protein>
<keyword evidence="2" id="KW-1133">Transmembrane helix</keyword>
<dbReference type="KEGG" id="cphy:B5808_17350"/>
<evidence type="ECO:0000313" key="3">
    <source>
        <dbReference type="EMBL" id="ARJ06789.1"/>
    </source>
</evidence>
<feature type="region of interest" description="Disordered" evidence="1">
    <location>
        <begin position="69"/>
        <end position="112"/>
    </location>
</feature>
<proteinExistence type="predicted"/>
<organism evidence="3 4">
    <name type="scientific">Cnuibacter physcomitrellae</name>
    <dbReference type="NCBI Taxonomy" id="1619308"/>
    <lineage>
        <taxon>Bacteria</taxon>
        <taxon>Bacillati</taxon>
        <taxon>Actinomycetota</taxon>
        <taxon>Actinomycetes</taxon>
        <taxon>Micrococcales</taxon>
        <taxon>Microbacteriaceae</taxon>
        <taxon>Cnuibacter</taxon>
    </lineage>
</organism>
<dbReference type="AlphaFoldDB" id="A0A1X9LU75"/>
<reference evidence="3 4" key="1">
    <citation type="submission" date="2017-04" db="EMBL/GenBank/DDBJ databases">
        <authorList>
            <person name="Afonso C.L."/>
            <person name="Miller P.J."/>
            <person name="Scott M.A."/>
            <person name="Spackman E."/>
            <person name="Goraichik I."/>
            <person name="Dimitrov K.M."/>
            <person name="Suarez D.L."/>
            <person name="Swayne D.E."/>
        </authorList>
    </citation>
    <scope>NUCLEOTIDE SEQUENCE [LARGE SCALE GENOMIC DNA]</scope>
    <source>
        <strain evidence="4">XA(T)</strain>
    </source>
</reference>
<feature type="compositionally biased region" description="Low complexity" evidence="1">
    <location>
        <begin position="76"/>
        <end position="88"/>
    </location>
</feature>
<dbReference type="EMBL" id="CP020715">
    <property type="protein sequence ID" value="ARJ06789.1"/>
    <property type="molecule type" value="Genomic_DNA"/>
</dbReference>
<feature type="compositionally biased region" description="Low complexity" evidence="1">
    <location>
        <begin position="95"/>
        <end position="112"/>
    </location>
</feature>
<keyword evidence="2" id="KW-0472">Membrane</keyword>
<name>A0A1X9LU75_9MICO</name>
<gene>
    <name evidence="3" type="ORF">B5808_17350</name>
</gene>
<keyword evidence="4" id="KW-1185">Reference proteome</keyword>
<dbReference type="Proteomes" id="UP000192775">
    <property type="component" value="Chromosome"/>
</dbReference>
<evidence type="ECO:0000256" key="2">
    <source>
        <dbReference type="SAM" id="Phobius"/>
    </source>
</evidence>
<dbReference type="STRING" id="1619308.B5808_17350"/>
<feature type="transmembrane region" description="Helical" evidence="2">
    <location>
        <begin position="22"/>
        <end position="42"/>
    </location>
</feature>
<dbReference type="RefSeq" id="WP_085020927.1">
    <property type="nucleotide sequence ID" value="NZ_BMHD01000001.1"/>
</dbReference>
<evidence type="ECO:0000256" key="1">
    <source>
        <dbReference type="SAM" id="MobiDB-lite"/>
    </source>
</evidence>
<accession>A0A1X9LU75</accession>
<evidence type="ECO:0000313" key="4">
    <source>
        <dbReference type="Proteomes" id="UP000192775"/>
    </source>
</evidence>
<sequence length="112" mass="11904">MAETGASTAGPTATRRWSRRRIVLTSVIGGVLLLAAVAWVVYSAIRVTIHPEDTVRDYLDLLAAGDTQAAAEMVDPRSTPRTTSTPTTASPPPSSRTTPRGRSRTISSSTPR</sequence>